<dbReference type="RefSeq" id="WP_145030153.1">
    <property type="nucleotide sequence ID" value="NZ_CP036271.1"/>
</dbReference>
<sequence length="100" mass="11541">MNERLELIASEPELTTLGFLRTDAPDYRNARNTLIHDEVGWVSALLFLTRFGIPSEVKTCFELKKLAQRHSTRCWLGTWQLAVMASGYPTERQLNDLKFL</sequence>
<name>A0A517SDT1_9PLAN</name>
<evidence type="ECO:0000313" key="1">
    <source>
        <dbReference type="EMBL" id="QDT54280.1"/>
    </source>
</evidence>
<accession>A0A517SDT1</accession>
<evidence type="ECO:0000313" key="2">
    <source>
        <dbReference type="Proteomes" id="UP000315700"/>
    </source>
</evidence>
<gene>
    <name evidence="1" type="ORF">Pan44_23080</name>
</gene>
<dbReference type="KEGG" id="ccos:Pan44_23080"/>
<reference evidence="1 2" key="1">
    <citation type="submission" date="2019-02" db="EMBL/GenBank/DDBJ databases">
        <title>Deep-cultivation of Planctomycetes and their phenomic and genomic characterization uncovers novel biology.</title>
        <authorList>
            <person name="Wiegand S."/>
            <person name="Jogler M."/>
            <person name="Boedeker C."/>
            <person name="Pinto D."/>
            <person name="Vollmers J."/>
            <person name="Rivas-Marin E."/>
            <person name="Kohn T."/>
            <person name="Peeters S.H."/>
            <person name="Heuer A."/>
            <person name="Rast P."/>
            <person name="Oberbeckmann S."/>
            <person name="Bunk B."/>
            <person name="Jeske O."/>
            <person name="Meyerdierks A."/>
            <person name="Storesund J.E."/>
            <person name="Kallscheuer N."/>
            <person name="Luecker S."/>
            <person name="Lage O.M."/>
            <person name="Pohl T."/>
            <person name="Merkel B.J."/>
            <person name="Hornburger P."/>
            <person name="Mueller R.-W."/>
            <person name="Bruemmer F."/>
            <person name="Labrenz M."/>
            <person name="Spormann A.M."/>
            <person name="Op den Camp H."/>
            <person name="Overmann J."/>
            <person name="Amann R."/>
            <person name="Jetten M.S.M."/>
            <person name="Mascher T."/>
            <person name="Medema M.H."/>
            <person name="Devos D.P."/>
            <person name="Kaster A.-K."/>
            <person name="Ovreas L."/>
            <person name="Rohde M."/>
            <person name="Galperin M.Y."/>
            <person name="Jogler C."/>
        </authorList>
    </citation>
    <scope>NUCLEOTIDE SEQUENCE [LARGE SCALE GENOMIC DNA]</scope>
    <source>
        <strain evidence="1 2">Pan44</strain>
    </source>
</reference>
<dbReference type="EMBL" id="CP036271">
    <property type="protein sequence ID" value="QDT54280.1"/>
    <property type="molecule type" value="Genomic_DNA"/>
</dbReference>
<protein>
    <submittedName>
        <fullName evidence="1">Uncharacterized protein</fullName>
    </submittedName>
</protein>
<proteinExistence type="predicted"/>
<dbReference type="AlphaFoldDB" id="A0A517SDT1"/>
<organism evidence="1 2">
    <name type="scientific">Caulifigura coniformis</name>
    <dbReference type="NCBI Taxonomy" id="2527983"/>
    <lineage>
        <taxon>Bacteria</taxon>
        <taxon>Pseudomonadati</taxon>
        <taxon>Planctomycetota</taxon>
        <taxon>Planctomycetia</taxon>
        <taxon>Planctomycetales</taxon>
        <taxon>Planctomycetaceae</taxon>
        <taxon>Caulifigura</taxon>
    </lineage>
</organism>
<keyword evidence="2" id="KW-1185">Reference proteome</keyword>
<dbReference type="Proteomes" id="UP000315700">
    <property type="component" value="Chromosome"/>
</dbReference>
<dbReference type="InParanoid" id="A0A517SDT1"/>